<evidence type="ECO:0000313" key="12">
    <source>
        <dbReference type="EMBL" id="MBB6124765.1"/>
    </source>
</evidence>
<keyword evidence="5" id="KW-0317">Glutathione biosynthesis</keyword>
<protein>
    <recommendedName>
        <fullName evidence="10">Glutamate--cysteine ligase</fullName>
        <ecNumber evidence="10">6.3.2.2</ecNumber>
    </recommendedName>
</protein>
<comment type="similarity">
    <text evidence="10">Belongs to the glutamate--cysteine ligase type 2 family. EgtA subfamily.</text>
</comment>
<name>A0A841J8B9_9SPHN</name>
<evidence type="ECO:0000256" key="8">
    <source>
        <dbReference type="ARBA" id="ARBA00022946"/>
    </source>
</evidence>
<sequence>MSTRTESGGDDPIIESEDQLVSLFAGGEKPQARWRIGTEHEKFVYSVKDHHAPSYEEKGGIHTLLIGLTRYGWEPIFEGENIIALAGSDGTISLEPAGQLELSGAPLENLHQTCAETGRHLEQVKYVGDMLGLGFLGVGMWPDKTRAELPIMPKGRYGIMLQHMPRVGSMGLDMMLRTCTIQTNLDYASEADMVQKFRVSLALQPLATALFANSPFTEGKPNGFLSYRSHIWSDTDPARTGMLPFVFEDGFGYERYAQYALDVPMYFVFRDGKYIDASGQSFRDFLKGKLPALPGELPSMSDWSDHLSTAFPEVRLKSFLEMRGADGGPWGSICALPAFWVGLLYDQGALDAAWDVVKGWSMDDRQALRDSVPRLGFDAPIGQGRTLRDIAGEVLDIAHAGLASRARLNDVGDNETGYLTMLREIVARGKTPAEMLLDRYHGEWNGDVSRVYAEESF</sequence>
<evidence type="ECO:0000256" key="2">
    <source>
        <dbReference type="ARBA" id="ARBA00010253"/>
    </source>
</evidence>
<keyword evidence="7 10" id="KW-0067">ATP-binding</keyword>
<dbReference type="EC" id="6.3.2.2" evidence="10"/>
<dbReference type="PIRSF" id="PIRSF017901">
    <property type="entry name" value="GCL"/>
    <property type="match status" value="1"/>
</dbReference>
<keyword evidence="4 10" id="KW-0436">Ligase</keyword>
<evidence type="ECO:0000256" key="11">
    <source>
        <dbReference type="PIRSR" id="PIRSR017901-50"/>
    </source>
</evidence>
<comment type="caution">
    <text evidence="12">The sequence shown here is derived from an EMBL/GenBank/DDBJ whole genome shotgun (WGS) entry which is preliminary data.</text>
</comment>
<comment type="subunit">
    <text evidence="3">Homodimer or monomer when oxidized or reduced, respectively.</text>
</comment>
<dbReference type="InterPro" id="IPR011556">
    <property type="entry name" value="Glut_cys_lig_pln_type"/>
</dbReference>
<organism evidence="12 13">
    <name type="scientific">Sphingobium subterraneum</name>
    <dbReference type="NCBI Taxonomy" id="627688"/>
    <lineage>
        <taxon>Bacteria</taxon>
        <taxon>Pseudomonadati</taxon>
        <taxon>Pseudomonadota</taxon>
        <taxon>Alphaproteobacteria</taxon>
        <taxon>Sphingomonadales</taxon>
        <taxon>Sphingomonadaceae</taxon>
        <taxon>Sphingobium</taxon>
    </lineage>
</organism>
<keyword evidence="8" id="KW-0809">Transit peptide</keyword>
<comment type="catalytic activity">
    <reaction evidence="10">
        <text>L-cysteine + L-glutamate + ATP = gamma-L-glutamyl-L-cysteine + ADP + phosphate + H(+)</text>
        <dbReference type="Rhea" id="RHEA:13285"/>
        <dbReference type="ChEBI" id="CHEBI:15378"/>
        <dbReference type="ChEBI" id="CHEBI:29985"/>
        <dbReference type="ChEBI" id="CHEBI:30616"/>
        <dbReference type="ChEBI" id="CHEBI:35235"/>
        <dbReference type="ChEBI" id="CHEBI:43474"/>
        <dbReference type="ChEBI" id="CHEBI:58173"/>
        <dbReference type="ChEBI" id="CHEBI:456216"/>
        <dbReference type="EC" id="6.3.2.2"/>
    </reaction>
</comment>
<comment type="similarity">
    <text evidence="2">Belongs to the carboxylate-amine ligase family. Glutamate--cysteine ligase type 2 subfamily.</text>
</comment>
<dbReference type="InterPro" id="IPR006336">
    <property type="entry name" value="GCS2"/>
</dbReference>
<dbReference type="Pfam" id="PF04107">
    <property type="entry name" value="GCS2"/>
    <property type="match status" value="1"/>
</dbReference>
<dbReference type="PANTHER" id="PTHR34378">
    <property type="entry name" value="GLUTAMATE--CYSTEINE LIGASE, CHLOROPLASTIC"/>
    <property type="match status" value="1"/>
</dbReference>
<dbReference type="Gene3D" id="3.30.590.20">
    <property type="match status" value="1"/>
</dbReference>
<evidence type="ECO:0000256" key="3">
    <source>
        <dbReference type="ARBA" id="ARBA00011153"/>
    </source>
</evidence>
<evidence type="ECO:0000256" key="10">
    <source>
        <dbReference type="PIRNR" id="PIRNR017901"/>
    </source>
</evidence>
<evidence type="ECO:0000256" key="6">
    <source>
        <dbReference type="ARBA" id="ARBA00022741"/>
    </source>
</evidence>
<reference evidence="12 13" key="1">
    <citation type="submission" date="2020-08" db="EMBL/GenBank/DDBJ databases">
        <title>Genomic Encyclopedia of Type Strains, Phase IV (KMG-IV): sequencing the most valuable type-strain genomes for metagenomic binning, comparative biology and taxonomic classification.</title>
        <authorList>
            <person name="Goeker M."/>
        </authorList>
    </citation>
    <scope>NUCLEOTIDE SEQUENCE [LARGE SCALE GENOMIC DNA]</scope>
    <source>
        <strain evidence="12 13">DSM 102255</strain>
    </source>
</reference>
<dbReference type="GO" id="GO:0004357">
    <property type="term" value="F:glutamate-cysteine ligase activity"/>
    <property type="evidence" value="ECO:0007669"/>
    <property type="project" value="UniProtKB-UniRule"/>
</dbReference>
<evidence type="ECO:0000256" key="1">
    <source>
        <dbReference type="ARBA" id="ARBA00005006"/>
    </source>
</evidence>
<dbReference type="InterPro" id="IPR035434">
    <property type="entry name" value="GCL_bact_plant"/>
</dbReference>
<gene>
    <name evidence="12" type="ORF">FHS92_002518</name>
</gene>
<proteinExistence type="inferred from homology"/>
<dbReference type="PANTHER" id="PTHR34378:SF1">
    <property type="entry name" value="GLUTAMATE--CYSTEINE LIGASE, CHLOROPLASTIC"/>
    <property type="match status" value="1"/>
</dbReference>
<evidence type="ECO:0000313" key="13">
    <source>
        <dbReference type="Proteomes" id="UP000552700"/>
    </source>
</evidence>
<dbReference type="NCBIfam" id="TIGR01436">
    <property type="entry name" value="glu_cys_lig_pln"/>
    <property type="match status" value="1"/>
</dbReference>
<comment type="pathway">
    <text evidence="1">Sulfur metabolism; glutathione biosynthesis; glutathione from L-cysteine and L-glutamate: step 1/2.</text>
</comment>
<dbReference type="EMBL" id="JACIJP010000004">
    <property type="protein sequence ID" value="MBB6124765.1"/>
    <property type="molecule type" value="Genomic_DNA"/>
</dbReference>
<keyword evidence="13" id="KW-1185">Reference proteome</keyword>
<evidence type="ECO:0000256" key="7">
    <source>
        <dbReference type="ARBA" id="ARBA00022840"/>
    </source>
</evidence>
<keyword evidence="9 11" id="KW-1015">Disulfide bond</keyword>
<evidence type="ECO:0000256" key="9">
    <source>
        <dbReference type="ARBA" id="ARBA00023157"/>
    </source>
</evidence>
<dbReference type="GO" id="GO:0006750">
    <property type="term" value="P:glutathione biosynthetic process"/>
    <property type="evidence" value="ECO:0007669"/>
    <property type="project" value="UniProtKB-UniRule"/>
</dbReference>
<evidence type="ECO:0000256" key="4">
    <source>
        <dbReference type="ARBA" id="ARBA00022598"/>
    </source>
</evidence>
<keyword evidence="6 10" id="KW-0547">Nucleotide-binding</keyword>
<dbReference type="InterPro" id="IPR014746">
    <property type="entry name" value="Gln_synth/guanido_kin_cat_dom"/>
</dbReference>
<dbReference type="AlphaFoldDB" id="A0A841J8B9"/>
<dbReference type="Proteomes" id="UP000552700">
    <property type="component" value="Unassembled WGS sequence"/>
</dbReference>
<dbReference type="RefSeq" id="WP_184081073.1">
    <property type="nucleotide sequence ID" value="NZ_JACIJP010000004.1"/>
</dbReference>
<dbReference type="GO" id="GO:0005524">
    <property type="term" value="F:ATP binding"/>
    <property type="evidence" value="ECO:0007669"/>
    <property type="project" value="UniProtKB-UniRule"/>
</dbReference>
<accession>A0A841J8B9</accession>
<dbReference type="SUPFAM" id="SSF55931">
    <property type="entry name" value="Glutamine synthetase/guanido kinase"/>
    <property type="match status" value="1"/>
</dbReference>
<comment type="function">
    <text evidence="10">Catalyzes the synthesis of gamma-glutamylcysteine (gamma-GC).</text>
</comment>
<evidence type="ECO:0000256" key="5">
    <source>
        <dbReference type="ARBA" id="ARBA00022684"/>
    </source>
</evidence>
<feature type="disulfide bond" evidence="11">
    <location>
        <begin position="114"/>
        <end position="334"/>
    </location>
</feature>